<keyword evidence="8" id="KW-1185">Reference proteome</keyword>
<keyword evidence="3" id="KW-0238">DNA-binding</keyword>
<comment type="similarity">
    <text evidence="6">Belongs to the CTF8 family.</text>
</comment>
<dbReference type="PANTHER" id="PTHR28605">
    <property type="entry name" value="CTF8, CHROMOSOME TRANSMISSION FIDELITY FACTOR 8 HOMOLOG (S. CEREVISIAE)"/>
    <property type="match status" value="1"/>
</dbReference>
<name>A0A8S1F8L7_9PELO</name>
<dbReference type="GO" id="GO:0007064">
    <property type="term" value="P:mitotic sister chromatid cohesion"/>
    <property type="evidence" value="ECO:0007669"/>
    <property type="project" value="InterPro"/>
</dbReference>
<keyword evidence="5" id="KW-0131">Cell cycle</keyword>
<gene>
    <name evidence="7" type="ORF">CBOVIS_LOCUS10031</name>
</gene>
<accession>A0A8S1F8L7</accession>
<dbReference type="GO" id="GO:0003677">
    <property type="term" value="F:DNA binding"/>
    <property type="evidence" value="ECO:0007669"/>
    <property type="project" value="UniProtKB-KW"/>
</dbReference>
<proteinExistence type="inferred from homology"/>
<evidence type="ECO:0000256" key="2">
    <source>
        <dbReference type="ARBA" id="ARBA00022705"/>
    </source>
</evidence>
<evidence type="ECO:0000256" key="3">
    <source>
        <dbReference type="ARBA" id="ARBA00023125"/>
    </source>
</evidence>
<dbReference type="InterPro" id="IPR018607">
    <property type="entry name" value="Ctf8"/>
</dbReference>
<evidence type="ECO:0000256" key="4">
    <source>
        <dbReference type="ARBA" id="ARBA00023242"/>
    </source>
</evidence>
<evidence type="ECO:0000256" key="5">
    <source>
        <dbReference type="ARBA" id="ARBA00023306"/>
    </source>
</evidence>
<organism evidence="7 8">
    <name type="scientific">Caenorhabditis bovis</name>
    <dbReference type="NCBI Taxonomy" id="2654633"/>
    <lineage>
        <taxon>Eukaryota</taxon>
        <taxon>Metazoa</taxon>
        <taxon>Ecdysozoa</taxon>
        <taxon>Nematoda</taxon>
        <taxon>Chromadorea</taxon>
        <taxon>Rhabditida</taxon>
        <taxon>Rhabditina</taxon>
        <taxon>Rhabditomorpha</taxon>
        <taxon>Rhabditoidea</taxon>
        <taxon>Rhabditidae</taxon>
        <taxon>Peloderinae</taxon>
        <taxon>Caenorhabditis</taxon>
    </lineage>
</organism>
<protein>
    <recommendedName>
        <fullName evidence="9">Chromosome transmission fidelity protein 8</fullName>
    </recommendedName>
</protein>
<dbReference type="GO" id="GO:0031390">
    <property type="term" value="C:Ctf18 RFC-like complex"/>
    <property type="evidence" value="ECO:0007669"/>
    <property type="project" value="InterPro"/>
</dbReference>
<keyword evidence="4" id="KW-0539">Nucleus</keyword>
<dbReference type="Pfam" id="PF09696">
    <property type="entry name" value="Ctf8"/>
    <property type="match status" value="1"/>
</dbReference>
<comment type="subcellular location">
    <subcellularLocation>
        <location evidence="1">Nucleus</location>
    </subcellularLocation>
</comment>
<keyword evidence="2" id="KW-0235">DNA replication</keyword>
<dbReference type="Proteomes" id="UP000494206">
    <property type="component" value="Unassembled WGS sequence"/>
</dbReference>
<dbReference type="EMBL" id="CADEPM010000007">
    <property type="protein sequence ID" value="CAB3408227.1"/>
    <property type="molecule type" value="Genomic_DNA"/>
</dbReference>
<dbReference type="GO" id="GO:0006260">
    <property type="term" value="P:DNA replication"/>
    <property type="evidence" value="ECO:0007669"/>
    <property type="project" value="UniProtKB-KW"/>
</dbReference>
<dbReference type="OrthoDB" id="121932at2759"/>
<evidence type="ECO:0000313" key="8">
    <source>
        <dbReference type="Proteomes" id="UP000494206"/>
    </source>
</evidence>
<reference evidence="7 8" key="1">
    <citation type="submission" date="2020-04" db="EMBL/GenBank/DDBJ databases">
        <authorList>
            <person name="Laetsch R D."/>
            <person name="Stevens L."/>
            <person name="Kumar S."/>
            <person name="Blaxter L. M."/>
        </authorList>
    </citation>
    <scope>NUCLEOTIDE SEQUENCE [LARGE SCALE GENOMIC DNA]</scope>
</reference>
<comment type="caution">
    <text evidence="7">The sequence shown here is derived from an EMBL/GenBank/DDBJ whole genome shotgun (WGS) entry which is preliminary data.</text>
</comment>
<evidence type="ECO:0000256" key="1">
    <source>
        <dbReference type="ARBA" id="ARBA00004123"/>
    </source>
</evidence>
<evidence type="ECO:0008006" key="9">
    <source>
        <dbReference type="Google" id="ProtNLM"/>
    </source>
</evidence>
<dbReference type="AlphaFoldDB" id="A0A8S1F8L7"/>
<evidence type="ECO:0000313" key="7">
    <source>
        <dbReference type="EMBL" id="CAB3408227.1"/>
    </source>
</evidence>
<sequence length="126" mass="14199">MTFSDSSTMQIHLVPTENGQKEWMIIEMHGLLSPQEGEFDGKTLGTICWGDRNSIFMVIGNQTLEGKISKIDRPLLVIQRSDEIRLDGSKIAKVNAIIRKKLVFKLRPRPLVISNASLQHAISLQE</sequence>
<evidence type="ECO:0000256" key="6">
    <source>
        <dbReference type="ARBA" id="ARBA00038447"/>
    </source>
</evidence>
<dbReference type="PANTHER" id="PTHR28605:SF1">
    <property type="entry name" value="CHROMOSOME TRANSMISSION FIDELITY FACTOR 8"/>
    <property type="match status" value="1"/>
</dbReference>